<evidence type="ECO:0008006" key="15">
    <source>
        <dbReference type="Google" id="ProtNLM"/>
    </source>
</evidence>
<comment type="similarity">
    <text evidence="10">Belongs to the DEAD box helicase family.</text>
</comment>
<keyword evidence="6" id="KW-0378">Hydrolase</keyword>
<sequence length="808" mass="91999">MRILFDQLMSNKGLAPYPYQEEVAQRLLDGRNIFLRAPTGSGKTWAAILPYLWAKKQGTTFVDRLIYVLPLRTLATTLYAETVACCKSGFRVVCDPNARRGEKGELVITIQTGEQKDDPFFEGDVIFTTVDQCLSSYLNCPVSLPQRVGNINAGALLGSLIVFDEFHLLESDKAMRTAVEMLDRLKPFSQFVIMTATLTTKSLDLLKEILGGQFVSLTPDEVMSLPSHKEKKRAYRWINRPLTINDILDHHNGNRSIIILNSVTRAQNIYEEMAKRLEGSNTTVFLLHSRFYSEDRKKVEDKLKGWFGKEATKTNVILVTTQVVEAGIDISADNLHTEIAPLNSIIQRAGRCARYEGVRGIGTVWIYELLTNEKGLPDFGPYRENDHKALISGTREVLERLPSDGAILDFNSELERLDKVHSNIEERHLESYRQNQYSLKTKIHEAMDGRNEVAVRELVRDVASINVVICNDPSVLRFDKNKWPRMLSVPRSSLYKLSPFFEECRDFGETVAWYPIENANIIDETETSFGWERITSKDQIRNASWLVVINPEFASYSPDVGLKIGVKGCHEEIRYFDRPLIPRYKISYETYREHVQRVVAACRAMKPFYSYAATRLAERYKMSANQLETLADVCCALHDVGKLSMKWQEAVRKWQQHKNPQMLTGEPLAHSDYAPDMDFENKKKFPKQPPHASEGAYSVAGWLRDNFGVNAVVTWTAIARHHGAFTASLEDFRLINDTKKWVSETLPSSIEGIALTDNPDKLTQRSFQDDLLIFSGPNSEDTGLWPLYVFLVRRLRLADQRSQKGGEG</sequence>
<dbReference type="GO" id="GO:0046872">
    <property type="term" value="F:metal ion binding"/>
    <property type="evidence" value="ECO:0007669"/>
    <property type="project" value="UniProtKB-KW"/>
</dbReference>
<evidence type="ECO:0000256" key="10">
    <source>
        <dbReference type="ARBA" id="ARBA00038437"/>
    </source>
</evidence>
<evidence type="ECO:0000256" key="2">
    <source>
        <dbReference type="ARBA" id="ARBA00009046"/>
    </source>
</evidence>
<dbReference type="GO" id="GO:0005524">
    <property type="term" value="F:ATP binding"/>
    <property type="evidence" value="ECO:0007669"/>
    <property type="project" value="UniProtKB-KW"/>
</dbReference>
<dbReference type="GO" id="GO:0004518">
    <property type="term" value="F:nuclease activity"/>
    <property type="evidence" value="ECO:0007669"/>
    <property type="project" value="UniProtKB-KW"/>
</dbReference>
<keyword evidence="7" id="KW-0347">Helicase</keyword>
<dbReference type="CDD" id="cd09641">
    <property type="entry name" value="Cas3''_I"/>
    <property type="match status" value="1"/>
</dbReference>
<dbReference type="NCBIfam" id="TIGR01587">
    <property type="entry name" value="cas3_core"/>
    <property type="match status" value="1"/>
</dbReference>
<dbReference type="Pfam" id="PF00270">
    <property type="entry name" value="DEAD"/>
    <property type="match status" value="1"/>
</dbReference>
<dbReference type="InterPro" id="IPR038257">
    <property type="entry name" value="CRISPR-assoc_Cas3_HD_sf"/>
</dbReference>
<protein>
    <recommendedName>
        <fullName evidence="15">CRISPR-associated helicase Cas3</fullName>
    </recommendedName>
</protein>
<dbReference type="PANTHER" id="PTHR47959:SF16">
    <property type="entry name" value="CRISPR-ASSOCIATED NUCLEASE_HELICASE CAS3-RELATED"/>
    <property type="match status" value="1"/>
</dbReference>
<dbReference type="SUPFAM" id="SSF52540">
    <property type="entry name" value="P-loop containing nucleoside triphosphate hydrolases"/>
    <property type="match status" value="1"/>
</dbReference>
<dbReference type="InterPro" id="IPR006474">
    <property type="entry name" value="Helicase_Cas3_CRISPR-ass_core"/>
</dbReference>
<evidence type="ECO:0000256" key="5">
    <source>
        <dbReference type="ARBA" id="ARBA00022741"/>
    </source>
</evidence>
<proteinExistence type="inferred from homology"/>
<name>Q1Q4B7_KUEST</name>
<evidence type="ECO:0000256" key="9">
    <source>
        <dbReference type="ARBA" id="ARBA00023118"/>
    </source>
</evidence>
<dbReference type="RefSeq" id="WP_157820325.1">
    <property type="nucleotide sequence ID" value="NZ_CP049055.1"/>
</dbReference>
<evidence type="ECO:0000259" key="13">
    <source>
        <dbReference type="PROSITE" id="PS51643"/>
    </source>
</evidence>
<reference evidence="14" key="2">
    <citation type="submission" date="2006-01" db="EMBL/GenBank/DDBJ databases">
        <authorList>
            <person name="Genoscope"/>
        </authorList>
    </citation>
    <scope>NUCLEOTIDE SEQUENCE</scope>
</reference>
<dbReference type="SMART" id="SM00490">
    <property type="entry name" value="HELICc"/>
    <property type="match status" value="1"/>
</dbReference>
<dbReference type="SMART" id="SM00487">
    <property type="entry name" value="DEXDc"/>
    <property type="match status" value="1"/>
</dbReference>
<dbReference type="InterPro" id="IPR006483">
    <property type="entry name" value="CRISPR-assoc_Cas3_HD"/>
</dbReference>
<dbReference type="InterPro" id="IPR027417">
    <property type="entry name" value="P-loop_NTPase"/>
</dbReference>
<dbReference type="NCBIfam" id="TIGR01596">
    <property type="entry name" value="cas3_HD"/>
    <property type="match status" value="1"/>
</dbReference>
<dbReference type="AlphaFoldDB" id="Q1Q4B7"/>
<dbReference type="GO" id="GO:0003676">
    <property type="term" value="F:nucleic acid binding"/>
    <property type="evidence" value="ECO:0007669"/>
    <property type="project" value="InterPro"/>
</dbReference>
<dbReference type="GO" id="GO:0016787">
    <property type="term" value="F:hydrolase activity"/>
    <property type="evidence" value="ECO:0007669"/>
    <property type="project" value="UniProtKB-KW"/>
</dbReference>
<dbReference type="GO" id="GO:0051607">
    <property type="term" value="P:defense response to virus"/>
    <property type="evidence" value="ECO:0007669"/>
    <property type="project" value="UniProtKB-KW"/>
</dbReference>
<dbReference type="Pfam" id="PF18019">
    <property type="entry name" value="Cas3_HD"/>
    <property type="match status" value="1"/>
</dbReference>
<dbReference type="InterPro" id="IPR001650">
    <property type="entry name" value="Helicase_C-like"/>
</dbReference>
<feature type="domain" description="HD Cas3-type" evidence="13">
    <location>
        <begin position="584"/>
        <end position="802"/>
    </location>
</feature>
<dbReference type="GO" id="GO:0005829">
    <property type="term" value="C:cytosol"/>
    <property type="evidence" value="ECO:0007669"/>
    <property type="project" value="TreeGrafter"/>
</dbReference>
<dbReference type="PROSITE" id="PS51194">
    <property type="entry name" value="HELICASE_CTER"/>
    <property type="match status" value="1"/>
</dbReference>
<keyword evidence="8" id="KW-0067">ATP-binding</keyword>
<keyword evidence="3" id="KW-0540">Nuclease</keyword>
<evidence type="ECO:0000256" key="8">
    <source>
        <dbReference type="ARBA" id="ARBA00022840"/>
    </source>
</evidence>
<dbReference type="PANTHER" id="PTHR47959">
    <property type="entry name" value="ATP-DEPENDENT RNA HELICASE RHLE-RELATED"/>
    <property type="match status" value="1"/>
</dbReference>
<evidence type="ECO:0000256" key="6">
    <source>
        <dbReference type="ARBA" id="ARBA00022801"/>
    </source>
</evidence>
<dbReference type="InterPro" id="IPR050079">
    <property type="entry name" value="DEAD_box_RNA_helicase"/>
</dbReference>
<reference evidence="14" key="1">
    <citation type="journal article" date="2006" name="Nature">
        <title>Deciphering the evolution and metabolism of an anammox bacterium from a community genome.</title>
        <authorList>
            <person name="Strous M."/>
            <person name="Pelletier E."/>
            <person name="Mangenot S."/>
            <person name="Rattei T."/>
            <person name="Lehner A."/>
            <person name="Taylor M.W."/>
            <person name="Horn M."/>
            <person name="Daims H."/>
            <person name="Bartol-Mavel D."/>
            <person name="Wincker P."/>
            <person name="Barbe V."/>
            <person name="Fonknechten N."/>
            <person name="Vallenet D."/>
            <person name="Segurens B."/>
            <person name="Schenowitz-Truong C."/>
            <person name="Medigue C."/>
            <person name="Collingro A."/>
            <person name="Snel B."/>
            <person name="Dutilh B.E."/>
            <person name="OpDenCamp H.J.M."/>
            <person name="vanDerDrift C."/>
            <person name="Cirpus I."/>
            <person name="vanDePas-Schoonen K.T."/>
            <person name="Harhangi H.R."/>
            <person name="vanNiftrik L."/>
            <person name="Schmid M."/>
            <person name="Keltjens J."/>
            <person name="vanDeVossenberg J."/>
            <person name="Kartal B."/>
            <person name="Meier H."/>
            <person name="Frishman D."/>
            <person name="Huynen M.A."/>
            <person name="Mewes H."/>
            <person name="Weissenbach J."/>
            <person name="Jetten M.S.M."/>
            <person name="Wagner M."/>
            <person name="LePaslier D."/>
        </authorList>
    </citation>
    <scope>NUCLEOTIDE SEQUENCE</scope>
</reference>
<dbReference type="Gene3D" id="1.10.3210.30">
    <property type="match status" value="1"/>
</dbReference>
<comment type="similarity">
    <text evidence="2">In the central section; belongs to the CRISPR-associated helicase Cas3 family.</text>
</comment>
<feature type="domain" description="Helicase ATP-binding" evidence="11">
    <location>
        <begin position="24"/>
        <end position="216"/>
    </location>
</feature>
<dbReference type="PROSITE" id="PS51192">
    <property type="entry name" value="HELICASE_ATP_BIND_1"/>
    <property type="match status" value="1"/>
</dbReference>
<dbReference type="EMBL" id="CT573071">
    <property type="protein sequence ID" value="CAJ74859.1"/>
    <property type="molecule type" value="Genomic_DNA"/>
</dbReference>
<dbReference type="OrthoDB" id="9810236at2"/>
<evidence type="ECO:0000259" key="11">
    <source>
        <dbReference type="PROSITE" id="PS51192"/>
    </source>
</evidence>
<feature type="domain" description="Helicase C-terminal" evidence="12">
    <location>
        <begin position="243"/>
        <end position="402"/>
    </location>
</feature>
<evidence type="ECO:0000256" key="3">
    <source>
        <dbReference type="ARBA" id="ARBA00022722"/>
    </source>
</evidence>
<dbReference type="InterPro" id="IPR054712">
    <property type="entry name" value="Cas3-like_dom"/>
</dbReference>
<dbReference type="Pfam" id="PF22590">
    <property type="entry name" value="Cas3-like_C_2"/>
    <property type="match status" value="1"/>
</dbReference>
<dbReference type="Gene3D" id="3.40.50.300">
    <property type="entry name" value="P-loop containing nucleotide triphosphate hydrolases"/>
    <property type="match status" value="2"/>
</dbReference>
<evidence type="ECO:0000256" key="4">
    <source>
        <dbReference type="ARBA" id="ARBA00022723"/>
    </source>
</evidence>
<dbReference type="PROSITE" id="PS51643">
    <property type="entry name" value="HD_CAS3"/>
    <property type="match status" value="1"/>
</dbReference>
<evidence type="ECO:0000256" key="7">
    <source>
        <dbReference type="ARBA" id="ARBA00022806"/>
    </source>
</evidence>
<gene>
    <name evidence="14" type="ORF">kuste4097</name>
</gene>
<evidence type="ECO:0000256" key="1">
    <source>
        <dbReference type="ARBA" id="ARBA00006847"/>
    </source>
</evidence>
<evidence type="ECO:0000313" key="14">
    <source>
        <dbReference type="EMBL" id="CAJ74859.1"/>
    </source>
</evidence>
<evidence type="ECO:0000259" key="12">
    <source>
        <dbReference type="PROSITE" id="PS51194"/>
    </source>
</evidence>
<dbReference type="GO" id="GO:0003724">
    <property type="term" value="F:RNA helicase activity"/>
    <property type="evidence" value="ECO:0007669"/>
    <property type="project" value="TreeGrafter"/>
</dbReference>
<comment type="similarity">
    <text evidence="1">In the N-terminal section; belongs to the CRISPR-associated nuclease Cas3-HD family.</text>
</comment>
<keyword evidence="9" id="KW-0051">Antiviral defense</keyword>
<dbReference type="InterPro" id="IPR011545">
    <property type="entry name" value="DEAD/DEAH_box_helicase_dom"/>
</dbReference>
<organism evidence="14">
    <name type="scientific">Kuenenia stuttgartiensis</name>
    <dbReference type="NCBI Taxonomy" id="174633"/>
    <lineage>
        <taxon>Bacteria</taxon>
        <taxon>Pseudomonadati</taxon>
        <taxon>Planctomycetota</taxon>
        <taxon>Candidatus Brocadiia</taxon>
        <taxon>Candidatus Brocadiales</taxon>
        <taxon>Candidatus Brocadiaceae</taxon>
        <taxon>Candidatus Kuenenia</taxon>
    </lineage>
</organism>
<keyword evidence="5" id="KW-0547">Nucleotide-binding</keyword>
<dbReference type="InterPro" id="IPR014001">
    <property type="entry name" value="Helicase_ATP-bd"/>
</dbReference>
<keyword evidence="4" id="KW-0479">Metal-binding</keyword>
<accession>Q1Q4B7</accession>